<dbReference type="Proteomes" id="UP000046155">
    <property type="component" value="Unassembled WGS sequence"/>
</dbReference>
<dbReference type="GO" id="GO:0006825">
    <property type="term" value="P:copper ion transport"/>
    <property type="evidence" value="ECO:0007669"/>
    <property type="project" value="InterPro"/>
</dbReference>
<proteinExistence type="predicted"/>
<dbReference type="GO" id="GO:0005737">
    <property type="term" value="C:cytoplasm"/>
    <property type="evidence" value="ECO:0007669"/>
    <property type="project" value="UniProtKB-SubCell"/>
</dbReference>
<evidence type="ECO:0000313" key="9">
    <source>
        <dbReference type="Proteomes" id="UP000046155"/>
    </source>
</evidence>
<dbReference type="InterPro" id="IPR006121">
    <property type="entry name" value="HMA_dom"/>
</dbReference>
<keyword evidence="3" id="KW-0963">Cytoplasm</keyword>
<evidence type="ECO:0000256" key="2">
    <source>
        <dbReference type="ARBA" id="ARBA00015313"/>
    </source>
</evidence>
<keyword evidence="4" id="KW-0479">Metal-binding</keyword>
<evidence type="ECO:0000256" key="3">
    <source>
        <dbReference type="ARBA" id="ARBA00022490"/>
    </source>
</evidence>
<dbReference type="Pfam" id="PF00403">
    <property type="entry name" value="HMA"/>
    <property type="match status" value="1"/>
</dbReference>
<dbReference type="NCBIfam" id="NF033795">
    <property type="entry name" value="chaper_CopZ_Bs"/>
    <property type="match status" value="1"/>
</dbReference>
<dbReference type="AlphaFoldDB" id="A0A0B7MGX8"/>
<evidence type="ECO:0000256" key="4">
    <source>
        <dbReference type="ARBA" id="ARBA00022723"/>
    </source>
</evidence>
<comment type="subcellular location">
    <subcellularLocation>
        <location evidence="1">Cytoplasm</location>
    </subcellularLocation>
</comment>
<dbReference type="NCBIfam" id="TIGR00003">
    <property type="entry name" value="copper ion binding protein"/>
    <property type="match status" value="1"/>
</dbReference>
<evidence type="ECO:0000256" key="1">
    <source>
        <dbReference type="ARBA" id="ARBA00004496"/>
    </source>
</evidence>
<dbReference type="Gene3D" id="3.30.70.100">
    <property type="match status" value="1"/>
</dbReference>
<dbReference type="InterPro" id="IPR000428">
    <property type="entry name" value="Cu-bd"/>
</dbReference>
<dbReference type="CDD" id="cd00371">
    <property type="entry name" value="HMA"/>
    <property type="match status" value="1"/>
</dbReference>
<name>A0A0B7MGX8_9FIRM</name>
<dbReference type="GO" id="GO:0005507">
    <property type="term" value="F:copper ion binding"/>
    <property type="evidence" value="ECO:0007669"/>
    <property type="project" value="InterPro"/>
</dbReference>
<dbReference type="SUPFAM" id="SSF55008">
    <property type="entry name" value="HMA, heavy metal-associated domain"/>
    <property type="match status" value="1"/>
</dbReference>
<dbReference type="InterPro" id="IPR006122">
    <property type="entry name" value="HMA_Cu_ion-bd"/>
</dbReference>
<keyword evidence="5" id="KW-0186">Copper</keyword>
<dbReference type="PROSITE" id="PS01047">
    <property type="entry name" value="HMA_1"/>
    <property type="match status" value="1"/>
</dbReference>
<organism evidence="8 9">
    <name type="scientific">Syntrophaceticus schinkii</name>
    <dbReference type="NCBI Taxonomy" id="499207"/>
    <lineage>
        <taxon>Bacteria</taxon>
        <taxon>Bacillati</taxon>
        <taxon>Bacillota</taxon>
        <taxon>Clostridia</taxon>
        <taxon>Thermoanaerobacterales</taxon>
        <taxon>Thermoanaerobacterales Family III. Incertae Sedis</taxon>
        <taxon>Syntrophaceticus</taxon>
    </lineage>
</organism>
<dbReference type="InterPro" id="IPR049740">
    <property type="entry name" value="CopZ"/>
</dbReference>
<accession>A0A0B7MGX8</accession>
<feature type="domain" description="HMA" evidence="7">
    <location>
        <begin position="16"/>
        <end position="82"/>
    </location>
</feature>
<keyword evidence="6" id="KW-0143">Chaperone</keyword>
<evidence type="ECO:0000259" key="7">
    <source>
        <dbReference type="PROSITE" id="PS50846"/>
    </source>
</evidence>
<dbReference type="FunFam" id="3.30.70.100:FF:000005">
    <property type="entry name" value="Copper-exporting P-type ATPase A"/>
    <property type="match status" value="1"/>
</dbReference>
<dbReference type="InterPro" id="IPR017969">
    <property type="entry name" value="Heavy-metal-associated_CS"/>
</dbReference>
<dbReference type="PRINTS" id="PR00944">
    <property type="entry name" value="CUEXPORT"/>
</dbReference>
<dbReference type="PROSITE" id="PS50846">
    <property type="entry name" value="HMA_2"/>
    <property type="match status" value="1"/>
</dbReference>
<evidence type="ECO:0000256" key="5">
    <source>
        <dbReference type="ARBA" id="ARBA00023008"/>
    </source>
</evidence>
<reference evidence="9" key="1">
    <citation type="submission" date="2015-01" db="EMBL/GenBank/DDBJ databases">
        <authorList>
            <person name="Manzoor Shahid"/>
            <person name="Zubair Saima"/>
        </authorList>
    </citation>
    <scope>NUCLEOTIDE SEQUENCE [LARGE SCALE GENOMIC DNA]</scope>
    <source>
        <strain evidence="9">Sp3</strain>
    </source>
</reference>
<dbReference type="PANTHER" id="PTHR46594:SF4">
    <property type="entry name" value="P-TYPE CATION-TRANSPORTING ATPASE"/>
    <property type="match status" value="1"/>
</dbReference>
<evidence type="ECO:0000256" key="6">
    <source>
        <dbReference type="ARBA" id="ARBA00023186"/>
    </source>
</evidence>
<sequence>MKEMGCHCGGGLDQPREVTLKVAGMSCKHCQKAVEDALKNLEGVKDVQINLEQGIVKVKYNPIEVGLQEFKKAIEDAGYEVL</sequence>
<evidence type="ECO:0000313" key="8">
    <source>
        <dbReference type="EMBL" id="CEO87488.1"/>
    </source>
</evidence>
<gene>
    <name evidence="8" type="ORF">SSCH_1070009</name>
</gene>
<dbReference type="EMBL" id="CDRZ01000010">
    <property type="protein sequence ID" value="CEO87488.1"/>
    <property type="molecule type" value="Genomic_DNA"/>
</dbReference>
<dbReference type="PANTHER" id="PTHR46594">
    <property type="entry name" value="P-TYPE CATION-TRANSPORTING ATPASE"/>
    <property type="match status" value="1"/>
</dbReference>
<protein>
    <recommendedName>
        <fullName evidence="2">Copper chaperone CopZ</fullName>
    </recommendedName>
</protein>
<keyword evidence="9" id="KW-1185">Reference proteome</keyword>
<dbReference type="InterPro" id="IPR036163">
    <property type="entry name" value="HMA_dom_sf"/>
</dbReference>